<name>D1ADL8_THECD</name>
<evidence type="ECO:0000313" key="1">
    <source>
        <dbReference type="EMBL" id="ACY97478.1"/>
    </source>
</evidence>
<sequence>MAEPAARADYGFGQLAAELDLARWQMRLARERGLIPPPDLEGGRWSAAVAEQIAGHAAQIRAALGEDPPIGAVKAAQRLAVRVGLDVEPADIEVLVLSGDLEVVHRYQGRPLYDPHDLDALDPERVTEVVAARKGPRFATVGAKGAATLLGWPKSLFLRVAAQRALPVDRLGRYALADVRALAGDRELQAAVAEQQRIMALEAARREQTRSEQVIRRWMRDCDDYLSQATDRPPDSAELTRALRALTAARTAIRLHREPAAEGAQPAVR</sequence>
<dbReference type="HOGENOM" id="CLU_1034172_0_0_11"/>
<accession>D1ADL8</accession>
<keyword evidence="2" id="KW-1185">Reference proteome</keyword>
<gene>
    <name evidence="1" type="ordered locus">Tcur_1909</name>
</gene>
<reference evidence="1 2" key="1">
    <citation type="journal article" date="2011" name="Stand. Genomic Sci.">
        <title>Complete genome sequence of Thermomonospora curvata type strain (B9).</title>
        <authorList>
            <person name="Chertkov O."/>
            <person name="Sikorski J."/>
            <person name="Nolan M."/>
            <person name="Lapidus A."/>
            <person name="Lucas S."/>
            <person name="Del Rio T.G."/>
            <person name="Tice H."/>
            <person name="Cheng J.F."/>
            <person name="Goodwin L."/>
            <person name="Pitluck S."/>
            <person name="Liolios K."/>
            <person name="Ivanova N."/>
            <person name="Mavromatis K."/>
            <person name="Mikhailova N."/>
            <person name="Ovchinnikova G."/>
            <person name="Pati A."/>
            <person name="Chen A."/>
            <person name="Palaniappan K."/>
            <person name="Djao O.D."/>
            <person name="Land M."/>
            <person name="Hauser L."/>
            <person name="Chang Y.J."/>
            <person name="Jeffries C.D."/>
            <person name="Brettin T."/>
            <person name="Han C."/>
            <person name="Detter J.C."/>
            <person name="Rohde M."/>
            <person name="Goker M."/>
            <person name="Woyke T."/>
            <person name="Bristow J."/>
            <person name="Eisen J.A."/>
            <person name="Markowitz V."/>
            <person name="Hugenholtz P."/>
            <person name="Klenk H.P."/>
            <person name="Kyrpides N.C."/>
        </authorList>
    </citation>
    <scope>NUCLEOTIDE SEQUENCE [LARGE SCALE GENOMIC DNA]</scope>
    <source>
        <strain evidence="2">ATCC 19995 / DSM 43183 / JCM 3096 / KCTC 9072 / NBRC 15933 / NCIMB 10081 / Henssen B9</strain>
    </source>
</reference>
<dbReference type="OrthoDB" id="3430427at2"/>
<dbReference type="EMBL" id="CP001738">
    <property type="protein sequence ID" value="ACY97478.1"/>
    <property type="molecule type" value="Genomic_DNA"/>
</dbReference>
<organism evidence="1 2">
    <name type="scientific">Thermomonospora curvata (strain ATCC 19995 / DSM 43183 / JCM 3096 / KCTC 9072 / NBRC 15933 / NCIMB 10081 / Henssen B9)</name>
    <dbReference type="NCBI Taxonomy" id="471852"/>
    <lineage>
        <taxon>Bacteria</taxon>
        <taxon>Bacillati</taxon>
        <taxon>Actinomycetota</taxon>
        <taxon>Actinomycetes</taxon>
        <taxon>Streptosporangiales</taxon>
        <taxon>Thermomonosporaceae</taxon>
        <taxon>Thermomonospora</taxon>
    </lineage>
</organism>
<dbReference type="Proteomes" id="UP000001918">
    <property type="component" value="Chromosome"/>
</dbReference>
<evidence type="ECO:0000313" key="2">
    <source>
        <dbReference type="Proteomes" id="UP000001918"/>
    </source>
</evidence>
<dbReference type="AlphaFoldDB" id="D1ADL8"/>
<dbReference type="RefSeq" id="WP_012852262.1">
    <property type="nucleotide sequence ID" value="NC_013510.1"/>
</dbReference>
<dbReference type="KEGG" id="tcu:Tcur_1909"/>
<proteinExistence type="predicted"/>
<protein>
    <submittedName>
        <fullName evidence="1">Uncharacterized protein</fullName>
    </submittedName>
</protein>
<dbReference type="eggNOG" id="ENOG50332Q1">
    <property type="taxonomic scope" value="Bacteria"/>
</dbReference>
<dbReference type="STRING" id="471852.Tcur_1909"/>